<dbReference type="Gene3D" id="3.90.550.10">
    <property type="entry name" value="Spore Coat Polysaccharide Biosynthesis Protein SpsA, Chain A"/>
    <property type="match status" value="1"/>
</dbReference>
<comment type="caution">
    <text evidence="2">The sequence shown here is derived from an EMBL/GenBank/DDBJ whole genome shotgun (WGS) entry which is preliminary data.</text>
</comment>
<dbReference type="OrthoDB" id="10013407at2759"/>
<dbReference type="GO" id="GO:0051479">
    <property type="term" value="P:mannosylglycerate biosynthetic process"/>
    <property type="evidence" value="ECO:0007669"/>
    <property type="project" value="InterPro"/>
</dbReference>
<protein>
    <submittedName>
        <fullName evidence="2">Mannosyl-3-phosphoglycerate synthase</fullName>
    </submittedName>
</protein>
<dbReference type="NCBIfam" id="TIGR02460">
    <property type="entry name" value="osmo_MPGsynth"/>
    <property type="match status" value="1"/>
</dbReference>
<dbReference type="AlphaFoldDB" id="A0A8H3WII6"/>
<dbReference type="GO" id="GO:0050504">
    <property type="term" value="F:mannosyl-3-phosphoglycerate synthase activity"/>
    <property type="evidence" value="ECO:0007669"/>
    <property type="project" value="InterPro"/>
</dbReference>
<gene>
    <name evidence="2" type="ORF">GQ607_003290</name>
</gene>
<proteinExistence type="predicted"/>
<accession>A0A8H3WII6</accession>
<dbReference type="InterPro" id="IPR041450">
    <property type="entry name" value="ToxB-like_N_ascomy"/>
</dbReference>
<dbReference type="Proteomes" id="UP000434172">
    <property type="component" value="Unassembled WGS sequence"/>
</dbReference>
<reference evidence="2 3" key="1">
    <citation type="submission" date="2019-12" db="EMBL/GenBank/DDBJ databases">
        <title>A genome sequence resource for the geographically widespread anthracnose pathogen Colletotrichum asianum.</title>
        <authorList>
            <person name="Meng Y."/>
        </authorList>
    </citation>
    <scope>NUCLEOTIDE SEQUENCE [LARGE SCALE GENOMIC DNA]</scope>
    <source>
        <strain evidence="2 3">ICMP 18580</strain>
    </source>
</reference>
<dbReference type="Pfam" id="PF18224">
    <property type="entry name" value="ToxB_N"/>
    <property type="match status" value="1"/>
</dbReference>
<evidence type="ECO:0000259" key="1">
    <source>
        <dbReference type="Pfam" id="PF18224"/>
    </source>
</evidence>
<feature type="domain" description="ToxB-like N-terminal ascomycota" evidence="1">
    <location>
        <begin position="418"/>
        <end position="462"/>
    </location>
</feature>
<name>A0A8H3WII6_9PEZI</name>
<dbReference type="Gene3D" id="2.10.70.110">
    <property type="match status" value="1"/>
</dbReference>
<dbReference type="InterPro" id="IPR012812">
    <property type="entry name" value="Osmo_MPG_synth"/>
</dbReference>
<evidence type="ECO:0000313" key="3">
    <source>
        <dbReference type="Proteomes" id="UP000434172"/>
    </source>
</evidence>
<dbReference type="GO" id="GO:0005737">
    <property type="term" value="C:cytoplasm"/>
    <property type="evidence" value="ECO:0007669"/>
    <property type="project" value="InterPro"/>
</dbReference>
<dbReference type="Pfam" id="PF09488">
    <property type="entry name" value="Osmo_MPGsynth"/>
    <property type="match status" value="1"/>
</dbReference>
<organism evidence="2 3">
    <name type="scientific">Colletotrichum asianum</name>
    <dbReference type="NCBI Taxonomy" id="702518"/>
    <lineage>
        <taxon>Eukaryota</taxon>
        <taxon>Fungi</taxon>
        <taxon>Dikarya</taxon>
        <taxon>Ascomycota</taxon>
        <taxon>Pezizomycotina</taxon>
        <taxon>Sordariomycetes</taxon>
        <taxon>Hypocreomycetidae</taxon>
        <taxon>Glomerellales</taxon>
        <taxon>Glomerellaceae</taxon>
        <taxon>Colletotrichum</taxon>
        <taxon>Colletotrichum gloeosporioides species complex</taxon>
    </lineage>
</organism>
<dbReference type="SUPFAM" id="SSF53448">
    <property type="entry name" value="Nucleotide-diphospho-sugar transferases"/>
    <property type="match status" value="1"/>
</dbReference>
<dbReference type="InterPro" id="IPR029044">
    <property type="entry name" value="Nucleotide-diphossugar_trans"/>
</dbReference>
<keyword evidence="3" id="KW-1185">Reference proteome</keyword>
<evidence type="ECO:0000313" key="2">
    <source>
        <dbReference type="EMBL" id="KAF0329341.1"/>
    </source>
</evidence>
<dbReference type="EMBL" id="WOWK01000012">
    <property type="protein sequence ID" value="KAF0329341.1"/>
    <property type="molecule type" value="Genomic_DNA"/>
</dbReference>
<sequence>MRLEVAKRFEQVGSVLVHDLQRILEMDAGYGHSTPFSQTVSQDKLFAIESKMAIIILCMNEKPNVIDDLFAGIPHGCTIIFVSNSSRGEHGGVDNYRIEVSLLKNFCRLTGRQAIAIHQKDPAAAEAFEAAGAPDLVDPDTATPTIRNGKGEGMLMGMTLAAMNGCEYLGFIDADNYIPGSAFEYCKSFASGLYLAQSADAMVRISWGSKPKYRDNEWVFERRGRCSEVVNGWLNRLLEEIYRETGSESTYTNIIETGNAGEHAMTMALATKMEMAGGFAVEPYEYIFLLEQMGKSGDAKAAAASLVHIHQHMTRNPHLHDNKGTGHVGDMQSQGLNVIYHSPLTPEGMKKDLLEEMVEKGLLQQGETPRKERVYPAIKDLDLRKLDETTSTNNSTETMKLSAAIPALCLAAGALADCNVALKDDFDKQVGSGCISKTDGGYILASGKNFFVQVTSSCGIDVLYLPNT</sequence>